<gene>
    <name evidence="3" type="ORF">SL2_302</name>
</gene>
<feature type="domain" description="HNH nuclease" evidence="2">
    <location>
        <begin position="59"/>
        <end position="105"/>
    </location>
</feature>
<name>A0A2D1GRB5_9CAUD</name>
<dbReference type="Pfam" id="PF13392">
    <property type="entry name" value="HNH_3"/>
    <property type="match status" value="1"/>
</dbReference>
<protein>
    <recommendedName>
        <fullName evidence="5">HNH nuclease domain-containing protein</fullName>
    </recommendedName>
</protein>
<evidence type="ECO:0008006" key="5">
    <source>
        <dbReference type="Google" id="ProtNLM"/>
    </source>
</evidence>
<dbReference type="Proteomes" id="UP000242032">
    <property type="component" value="Segment"/>
</dbReference>
<feature type="domain" description="NUMOD4" evidence="1">
    <location>
        <begin position="6"/>
        <end position="51"/>
    </location>
</feature>
<dbReference type="InterPro" id="IPR010902">
    <property type="entry name" value="NUMOD4"/>
</dbReference>
<dbReference type="InterPro" id="IPR044925">
    <property type="entry name" value="His-Me_finger_sf"/>
</dbReference>
<evidence type="ECO:0000259" key="1">
    <source>
        <dbReference type="Pfam" id="PF07463"/>
    </source>
</evidence>
<evidence type="ECO:0000259" key="2">
    <source>
        <dbReference type="Pfam" id="PF13392"/>
    </source>
</evidence>
<sequence>MNEEIRWRKIPGFNNYEVSDHGQVRNLKGELISQHENKTTKGTYLTVNIHNDDSIRKIRYVHRFVCMAFHGLPENFNELDVNHKDTIKHNNHYLNLEWETRSGNVKHAFITGANKHALAVKCTNILTGEVNNFISMKEVAEFLELGHNKGLHVVLGHLVKPFRGKYVFEVSGDYHPQKRKNAIEVYCIDFKTNTFGRYVNLTQLQLRTGLIKGSVQDILKKPDLRLFNGVVICRVDDKERLFEYVSNLTQEMVNKSIDDYNRYKARREKLHTT</sequence>
<evidence type="ECO:0000313" key="4">
    <source>
        <dbReference type="Proteomes" id="UP000242032"/>
    </source>
</evidence>
<keyword evidence="4" id="KW-1185">Reference proteome</keyword>
<dbReference type="Pfam" id="PF07463">
    <property type="entry name" value="NUMOD4"/>
    <property type="match status" value="1"/>
</dbReference>
<organism evidence="3 4">
    <name type="scientific">Pseudomonas phage SL2</name>
    <dbReference type="NCBI Taxonomy" id="2041345"/>
    <lineage>
        <taxon>Viruses</taxon>
        <taxon>Duplodnaviria</taxon>
        <taxon>Heunggongvirae</taxon>
        <taxon>Uroviricota</taxon>
        <taxon>Caudoviricetes</taxon>
        <taxon>Chimalliviridae</taxon>
        <taxon>Phikzvirus</taxon>
        <taxon>Phikzvirus SL2</taxon>
    </lineage>
</organism>
<dbReference type="EMBL" id="MF805716">
    <property type="protein sequence ID" value="ATN94879.1"/>
    <property type="molecule type" value="Genomic_DNA"/>
</dbReference>
<evidence type="ECO:0000313" key="3">
    <source>
        <dbReference type="EMBL" id="ATN94879.1"/>
    </source>
</evidence>
<dbReference type="Gene3D" id="3.90.75.20">
    <property type="match status" value="1"/>
</dbReference>
<proteinExistence type="predicted"/>
<dbReference type="GO" id="GO:0016788">
    <property type="term" value="F:hydrolase activity, acting on ester bonds"/>
    <property type="evidence" value="ECO:0007669"/>
    <property type="project" value="InterPro"/>
</dbReference>
<dbReference type="SUPFAM" id="SSF54060">
    <property type="entry name" value="His-Me finger endonucleases"/>
    <property type="match status" value="1"/>
</dbReference>
<reference evidence="3 4" key="1">
    <citation type="journal article" date="2017" name="Viruses">
        <title>Differential Effect of Newly Isolated Phages Belonging to PB1-Like, phiKZ-Like and LUZ24-Like Viruses against Multi-Drug Resistant Pseudomonas aeruginosa under Varying Growth Conditions.</title>
        <authorList>
            <person name="Latz S."/>
            <person name="Kruttgen A."/>
            <person name="Hafner H."/>
            <person name="Buhl E.M."/>
            <person name="Ritter K."/>
            <person name="Horz H.P."/>
        </authorList>
    </citation>
    <scope>NUCLEOTIDE SEQUENCE [LARGE SCALE GENOMIC DNA]</scope>
</reference>
<dbReference type="InterPro" id="IPR003615">
    <property type="entry name" value="HNH_nuc"/>
</dbReference>
<accession>A0A2D1GRB5</accession>